<protein>
    <submittedName>
        <fullName evidence="1">Uncharacterized protein</fullName>
    </submittedName>
</protein>
<dbReference type="KEGG" id="mmes:MMSR116_29105"/>
<reference evidence="1 2" key="1">
    <citation type="journal article" date="2012" name="Genet. Mol. Biol.">
        <title>Analysis of 16S rRNA and mxaF genes revealing insights into Methylobacterium niche-specific plant association.</title>
        <authorList>
            <person name="Dourado M.N."/>
            <person name="Andreote F.D."/>
            <person name="Dini-Andreote F."/>
            <person name="Conti R."/>
            <person name="Araujo J.M."/>
            <person name="Araujo W.L."/>
        </authorList>
    </citation>
    <scope>NUCLEOTIDE SEQUENCE [LARGE SCALE GENOMIC DNA]</scope>
    <source>
        <strain evidence="1 2">SR1.6/6</strain>
    </source>
</reference>
<organism evidence="1 2">
    <name type="scientific">Methylobacterium mesophilicum SR1.6/6</name>
    <dbReference type="NCBI Taxonomy" id="908290"/>
    <lineage>
        <taxon>Bacteria</taxon>
        <taxon>Pseudomonadati</taxon>
        <taxon>Pseudomonadota</taxon>
        <taxon>Alphaproteobacteria</taxon>
        <taxon>Hyphomicrobiales</taxon>
        <taxon>Methylobacteriaceae</taxon>
        <taxon>Methylobacterium</taxon>
    </lineage>
</organism>
<sequence length="74" mass="8052">MHQRQSPADRPQALCIQELRHGGYVVTAFPHFHHEVELLAAFTRLSDAVSWMEDAMRGALAEAKPEAAAGGVLG</sequence>
<gene>
    <name evidence="1" type="ORF">MMSR116_29105</name>
</gene>
<dbReference type="RefSeq" id="WP_010684344.1">
    <property type="nucleotide sequence ID" value="NZ_CP043538.1"/>
</dbReference>
<name>A0A6B9FY75_9HYPH</name>
<proteinExistence type="predicted"/>
<dbReference type="AlphaFoldDB" id="A0A6B9FY75"/>
<dbReference type="EMBL" id="CP043538">
    <property type="protein sequence ID" value="QGY05498.1"/>
    <property type="molecule type" value="Genomic_DNA"/>
</dbReference>
<evidence type="ECO:0000313" key="2">
    <source>
        <dbReference type="Proteomes" id="UP000012488"/>
    </source>
</evidence>
<accession>A0A6B9FY75</accession>
<evidence type="ECO:0000313" key="1">
    <source>
        <dbReference type="EMBL" id="QGY05498.1"/>
    </source>
</evidence>
<reference evidence="1 2" key="2">
    <citation type="journal article" date="2013" name="Genome Announc.">
        <title>Draft Genome Sequence of Methylobacterium mesophilicum Strain SR1.6/6, Isolated from Citrus sinensis.</title>
        <authorList>
            <person name="Marinho Almeida D."/>
            <person name="Dini-Andreote F."/>
            <person name="Camargo Neves A.A."/>
            <person name="Juca Ramos R.T."/>
            <person name="Andreote F.D."/>
            <person name="Carneiro A.R."/>
            <person name="Oliveira de Souza Lima A."/>
            <person name="Caracciolo Gomes de Sa P.H."/>
            <person name="Ribeiro Barbosa M.S."/>
            <person name="Araujo W.L."/>
            <person name="Silva A."/>
        </authorList>
    </citation>
    <scope>NUCLEOTIDE SEQUENCE [LARGE SCALE GENOMIC DNA]</scope>
    <source>
        <strain evidence="1 2">SR1.6/6</strain>
    </source>
</reference>
<dbReference type="Proteomes" id="UP000012488">
    <property type="component" value="Chromosome"/>
</dbReference>